<keyword evidence="4" id="KW-0472">Membrane</keyword>
<name>A0A918W9X8_9GAMM</name>
<gene>
    <name evidence="6" type="ORF">GCM10007067_25770</name>
</gene>
<dbReference type="InterPro" id="IPR000160">
    <property type="entry name" value="GGDEF_dom"/>
</dbReference>
<dbReference type="Proteomes" id="UP000646426">
    <property type="component" value="Unassembled WGS sequence"/>
</dbReference>
<dbReference type="GO" id="GO:0052621">
    <property type="term" value="F:diguanylate cyclase activity"/>
    <property type="evidence" value="ECO:0007669"/>
    <property type="project" value="UniProtKB-EC"/>
</dbReference>
<dbReference type="AlphaFoldDB" id="A0A918W9X8"/>
<feature type="transmembrane region" description="Helical" evidence="4">
    <location>
        <begin position="131"/>
        <end position="148"/>
    </location>
</feature>
<dbReference type="InterPro" id="IPR029787">
    <property type="entry name" value="Nucleotide_cyclase"/>
</dbReference>
<evidence type="ECO:0000256" key="3">
    <source>
        <dbReference type="ARBA" id="ARBA00034247"/>
    </source>
</evidence>
<comment type="cofactor">
    <cofactor evidence="1">
        <name>Mg(2+)</name>
        <dbReference type="ChEBI" id="CHEBI:18420"/>
    </cofactor>
</comment>
<dbReference type="InterPro" id="IPR049813">
    <property type="entry name" value="Elp-1-like_TD"/>
</dbReference>
<comment type="caution">
    <text evidence="6">The sequence shown here is derived from an EMBL/GenBank/DDBJ whole genome shotgun (WGS) entry which is preliminary data.</text>
</comment>
<reference evidence="6" key="1">
    <citation type="journal article" date="2014" name="Int. J. Syst. Evol. Microbiol.">
        <title>Complete genome sequence of Corynebacterium casei LMG S-19264T (=DSM 44701T), isolated from a smear-ripened cheese.</title>
        <authorList>
            <consortium name="US DOE Joint Genome Institute (JGI-PGF)"/>
            <person name="Walter F."/>
            <person name="Albersmeier A."/>
            <person name="Kalinowski J."/>
            <person name="Ruckert C."/>
        </authorList>
    </citation>
    <scope>NUCLEOTIDE SEQUENCE</scope>
    <source>
        <strain evidence="6">KCTC 23077</strain>
    </source>
</reference>
<feature type="transmembrane region" description="Helical" evidence="4">
    <location>
        <begin position="107"/>
        <end position="124"/>
    </location>
</feature>
<feature type="transmembrane region" description="Helical" evidence="4">
    <location>
        <begin position="52"/>
        <end position="70"/>
    </location>
</feature>
<dbReference type="CDD" id="cd21931">
    <property type="entry name" value="TD_EMAP-like"/>
    <property type="match status" value="1"/>
</dbReference>
<feature type="domain" description="GGDEF" evidence="5">
    <location>
        <begin position="236"/>
        <end position="366"/>
    </location>
</feature>
<keyword evidence="4" id="KW-0812">Transmembrane</keyword>
<organism evidence="6 7">
    <name type="scientific">Cognatilysobacter bugurensis</name>
    <dbReference type="NCBI Taxonomy" id="543356"/>
    <lineage>
        <taxon>Bacteria</taxon>
        <taxon>Pseudomonadati</taxon>
        <taxon>Pseudomonadota</taxon>
        <taxon>Gammaproteobacteria</taxon>
        <taxon>Lysobacterales</taxon>
        <taxon>Lysobacteraceae</taxon>
        <taxon>Cognatilysobacter</taxon>
    </lineage>
</organism>
<dbReference type="SMART" id="SM00267">
    <property type="entry name" value="GGDEF"/>
    <property type="match status" value="1"/>
</dbReference>
<feature type="transmembrane region" description="Helical" evidence="4">
    <location>
        <begin position="160"/>
        <end position="177"/>
    </location>
</feature>
<dbReference type="PANTHER" id="PTHR45138:SF9">
    <property type="entry name" value="DIGUANYLATE CYCLASE DGCM-RELATED"/>
    <property type="match status" value="1"/>
</dbReference>
<accession>A0A918W9X8</accession>
<keyword evidence="7" id="KW-1185">Reference proteome</keyword>
<dbReference type="SUPFAM" id="SSF55073">
    <property type="entry name" value="Nucleotide cyclase"/>
    <property type="match status" value="1"/>
</dbReference>
<evidence type="ECO:0000313" key="7">
    <source>
        <dbReference type="Proteomes" id="UP000646426"/>
    </source>
</evidence>
<feature type="transmembrane region" description="Helical" evidence="4">
    <location>
        <begin position="21"/>
        <end position="46"/>
    </location>
</feature>
<dbReference type="PANTHER" id="PTHR45138">
    <property type="entry name" value="REGULATORY COMPONENTS OF SENSORY TRANSDUCTION SYSTEM"/>
    <property type="match status" value="1"/>
</dbReference>
<protein>
    <recommendedName>
        <fullName evidence="2">diguanylate cyclase</fullName>
        <ecNumber evidence="2">2.7.7.65</ecNumber>
    </recommendedName>
</protein>
<evidence type="ECO:0000256" key="1">
    <source>
        <dbReference type="ARBA" id="ARBA00001946"/>
    </source>
</evidence>
<evidence type="ECO:0000259" key="5">
    <source>
        <dbReference type="PROSITE" id="PS50887"/>
    </source>
</evidence>
<comment type="catalytic activity">
    <reaction evidence="3">
        <text>2 GTP = 3',3'-c-di-GMP + 2 diphosphate</text>
        <dbReference type="Rhea" id="RHEA:24898"/>
        <dbReference type="ChEBI" id="CHEBI:33019"/>
        <dbReference type="ChEBI" id="CHEBI:37565"/>
        <dbReference type="ChEBI" id="CHEBI:58805"/>
        <dbReference type="EC" id="2.7.7.65"/>
    </reaction>
</comment>
<evidence type="ECO:0000256" key="2">
    <source>
        <dbReference type="ARBA" id="ARBA00012528"/>
    </source>
</evidence>
<dbReference type="RefSeq" id="WP_189457212.1">
    <property type="nucleotide sequence ID" value="NZ_BMYD01000004.1"/>
</dbReference>
<dbReference type="InterPro" id="IPR043128">
    <property type="entry name" value="Rev_trsase/Diguanyl_cyclase"/>
</dbReference>
<keyword evidence="4" id="KW-1133">Transmembrane helix</keyword>
<sequence>MASSNFLDWLLTREPERRLRLVNAGLALIMMTLAVLVLHIWCWLGVVDGVGLWPWTIASIGGLAAMFLASRSGWTRHLADPYLAMPQLLYAIASGAVAYRIAGTGHGASLLLVALVLMFGTFGLPRRRAGWVAAYTVTVFGIAMYSGAVGQPSIFDPRAQVGYFVAFVVFVCGFVAANERIATIRRRVHIQKSALADALQRIHALATRDELTGLLNRRAMVELLEAEHQRAEEMDVPWCIAILDVDHFKRINDRFGHAAGDEALRTVSGVCAGMVRGCDSVARWGGEEFVVLLREVDAQSAQAAAEWMRATLERTPVRFDGTIVDLTVSIGVTAYIRDEDVASTLARADRALYRAKSAGRNRVHVG</sequence>
<dbReference type="GO" id="GO:0043709">
    <property type="term" value="P:cell adhesion involved in single-species biofilm formation"/>
    <property type="evidence" value="ECO:0007669"/>
    <property type="project" value="TreeGrafter"/>
</dbReference>
<dbReference type="EMBL" id="BMYD01000004">
    <property type="protein sequence ID" value="GHA86563.1"/>
    <property type="molecule type" value="Genomic_DNA"/>
</dbReference>
<dbReference type="GO" id="GO:0005886">
    <property type="term" value="C:plasma membrane"/>
    <property type="evidence" value="ECO:0007669"/>
    <property type="project" value="TreeGrafter"/>
</dbReference>
<dbReference type="Pfam" id="PF00990">
    <property type="entry name" value="GGDEF"/>
    <property type="match status" value="1"/>
</dbReference>
<dbReference type="Gene3D" id="3.30.70.270">
    <property type="match status" value="1"/>
</dbReference>
<dbReference type="InterPro" id="IPR050469">
    <property type="entry name" value="Diguanylate_Cyclase"/>
</dbReference>
<feature type="transmembrane region" description="Helical" evidence="4">
    <location>
        <begin position="82"/>
        <end position="101"/>
    </location>
</feature>
<dbReference type="PROSITE" id="PS50887">
    <property type="entry name" value="GGDEF"/>
    <property type="match status" value="1"/>
</dbReference>
<evidence type="ECO:0000256" key="4">
    <source>
        <dbReference type="SAM" id="Phobius"/>
    </source>
</evidence>
<proteinExistence type="predicted"/>
<dbReference type="EC" id="2.7.7.65" evidence="2"/>
<reference evidence="6" key="2">
    <citation type="submission" date="2020-09" db="EMBL/GenBank/DDBJ databases">
        <authorList>
            <person name="Sun Q."/>
            <person name="Kim S."/>
        </authorList>
    </citation>
    <scope>NUCLEOTIDE SEQUENCE</scope>
    <source>
        <strain evidence="6">KCTC 23077</strain>
    </source>
</reference>
<dbReference type="NCBIfam" id="TIGR00254">
    <property type="entry name" value="GGDEF"/>
    <property type="match status" value="1"/>
</dbReference>
<evidence type="ECO:0000313" key="6">
    <source>
        <dbReference type="EMBL" id="GHA86563.1"/>
    </source>
</evidence>
<dbReference type="CDD" id="cd01949">
    <property type="entry name" value="GGDEF"/>
    <property type="match status" value="1"/>
</dbReference>
<dbReference type="FunFam" id="3.30.70.270:FF:000001">
    <property type="entry name" value="Diguanylate cyclase domain protein"/>
    <property type="match status" value="1"/>
</dbReference>
<dbReference type="GO" id="GO:1902201">
    <property type="term" value="P:negative regulation of bacterial-type flagellum-dependent cell motility"/>
    <property type="evidence" value="ECO:0007669"/>
    <property type="project" value="TreeGrafter"/>
</dbReference>